<evidence type="ECO:0000256" key="6">
    <source>
        <dbReference type="ARBA" id="ARBA00023053"/>
    </source>
</evidence>
<dbReference type="GO" id="GO:0051453">
    <property type="term" value="P:regulation of intracellular pH"/>
    <property type="evidence" value="ECO:0007669"/>
    <property type="project" value="TreeGrafter"/>
</dbReference>
<comment type="caution">
    <text evidence="10">Lacks conserved residue(s) required for the propagation of feature annotation.</text>
</comment>
<feature type="region of interest" description="Disordered" evidence="11">
    <location>
        <begin position="517"/>
        <end position="536"/>
    </location>
</feature>
<feature type="transmembrane region" description="Helical" evidence="10">
    <location>
        <begin position="223"/>
        <end position="247"/>
    </location>
</feature>
<evidence type="ECO:0000256" key="2">
    <source>
        <dbReference type="ARBA" id="ARBA00022448"/>
    </source>
</evidence>
<comment type="function">
    <text evidence="10">Na(+)/H(+) antiporter that extrudes sodium in exchange for external protons.</text>
</comment>
<dbReference type="AlphaFoldDB" id="A0A3M2M242"/>
<feature type="compositionally biased region" description="Acidic residues" evidence="11">
    <location>
        <begin position="465"/>
        <end position="478"/>
    </location>
</feature>
<dbReference type="InterPro" id="IPR018422">
    <property type="entry name" value="Cation/H_exchanger_CPA1"/>
</dbReference>
<dbReference type="RefSeq" id="WP_122195370.1">
    <property type="nucleotide sequence ID" value="NZ_JBHSKC010000013.1"/>
</dbReference>
<accession>A0A3M2M242</accession>
<keyword evidence="6 10" id="KW-0915">Sodium</keyword>
<dbReference type="NCBIfam" id="TIGR00831">
    <property type="entry name" value="a_cpa1"/>
    <property type="match status" value="1"/>
</dbReference>
<comment type="caution">
    <text evidence="13">The sequence shown here is derived from an EMBL/GenBank/DDBJ whole genome shotgun (WGS) entry which is preliminary data.</text>
</comment>
<evidence type="ECO:0000256" key="4">
    <source>
        <dbReference type="ARBA" id="ARBA00022692"/>
    </source>
</evidence>
<feature type="transmembrane region" description="Helical" evidence="10">
    <location>
        <begin position="84"/>
        <end position="106"/>
    </location>
</feature>
<keyword evidence="2 10" id="KW-0813">Transport</keyword>
<reference evidence="13 14" key="1">
    <citation type="submission" date="2018-10" db="EMBL/GenBank/DDBJ databases">
        <title>Isolation from soil.</title>
        <authorList>
            <person name="Hu J."/>
        </authorList>
    </citation>
    <scope>NUCLEOTIDE SEQUENCE [LARGE SCALE GENOMIC DNA]</scope>
    <source>
        <strain evidence="13 14">NEAU-Ht49</strain>
    </source>
</reference>
<feature type="transmembrane region" description="Helical" evidence="10">
    <location>
        <begin position="378"/>
        <end position="400"/>
    </location>
</feature>
<keyword evidence="4 10" id="KW-0812">Transmembrane</keyword>
<keyword evidence="8 10" id="KW-0472">Membrane</keyword>
<dbReference type="GO" id="GO:0015385">
    <property type="term" value="F:sodium:proton antiporter activity"/>
    <property type="evidence" value="ECO:0007669"/>
    <property type="project" value="InterPro"/>
</dbReference>
<organism evidence="13 14">
    <name type="scientific">Actinomadura harenae</name>
    <dbReference type="NCBI Taxonomy" id="2483351"/>
    <lineage>
        <taxon>Bacteria</taxon>
        <taxon>Bacillati</taxon>
        <taxon>Actinomycetota</taxon>
        <taxon>Actinomycetes</taxon>
        <taxon>Streptosporangiales</taxon>
        <taxon>Thermomonosporaceae</taxon>
        <taxon>Actinomadura</taxon>
    </lineage>
</organism>
<evidence type="ECO:0000256" key="5">
    <source>
        <dbReference type="ARBA" id="ARBA00022989"/>
    </source>
</evidence>
<proteinExistence type="inferred from homology"/>
<keyword evidence="3 10" id="KW-1003">Cell membrane</keyword>
<comment type="subcellular location">
    <subcellularLocation>
        <location evidence="1 10">Cell membrane</location>
        <topology evidence="1 10">Multi-pass membrane protein</topology>
    </subcellularLocation>
</comment>
<dbReference type="PANTHER" id="PTHR10110:SF86">
    <property type="entry name" value="SODIUM_HYDROGEN EXCHANGER 7"/>
    <property type="match status" value="1"/>
</dbReference>
<feature type="region of interest" description="Disordered" evidence="11">
    <location>
        <begin position="465"/>
        <end position="492"/>
    </location>
</feature>
<dbReference type="EMBL" id="RFFG01000027">
    <property type="protein sequence ID" value="RMI43140.1"/>
    <property type="molecule type" value="Genomic_DNA"/>
</dbReference>
<evidence type="ECO:0000256" key="10">
    <source>
        <dbReference type="RuleBase" id="RU366002"/>
    </source>
</evidence>
<dbReference type="GO" id="GO:0098719">
    <property type="term" value="P:sodium ion import across plasma membrane"/>
    <property type="evidence" value="ECO:0007669"/>
    <property type="project" value="TreeGrafter"/>
</dbReference>
<keyword evidence="10" id="KW-0050">Antiport</keyword>
<dbReference type="GO" id="GO:0015386">
    <property type="term" value="F:potassium:proton antiporter activity"/>
    <property type="evidence" value="ECO:0007669"/>
    <property type="project" value="TreeGrafter"/>
</dbReference>
<protein>
    <submittedName>
        <fullName evidence="13">Na+/H+ antiporter</fullName>
    </submittedName>
</protein>
<keyword evidence="7 10" id="KW-0406">Ion transport</keyword>
<evidence type="ECO:0000256" key="11">
    <source>
        <dbReference type="SAM" id="MobiDB-lite"/>
    </source>
</evidence>
<dbReference type="InterPro" id="IPR004705">
    <property type="entry name" value="Cation/H_exchanger_CPA1_bac"/>
</dbReference>
<feature type="transmembrane region" description="Helical" evidence="10">
    <location>
        <begin position="299"/>
        <end position="320"/>
    </location>
</feature>
<evidence type="ECO:0000313" key="14">
    <source>
        <dbReference type="Proteomes" id="UP000282674"/>
    </source>
</evidence>
<evidence type="ECO:0000259" key="12">
    <source>
        <dbReference type="Pfam" id="PF00999"/>
    </source>
</evidence>
<keyword evidence="5 10" id="KW-1133">Transmembrane helix</keyword>
<dbReference type="Pfam" id="PF00999">
    <property type="entry name" value="Na_H_Exchanger"/>
    <property type="match status" value="1"/>
</dbReference>
<feature type="transmembrane region" description="Helical" evidence="10">
    <location>
        <begin position="267"/>
        <end position="287"/>
    </location>
</feature>
<sequence length="536" mass="57254">MGEDRLFVVLLVVAVVVLLARALAHRIGVPDAILLVVLGIAAGFMPGLPSVAVSPHVVLLGFLPPLVYHAAFFSAPRETRANAFPIFTLAVGLTLVTTVAVAWTVYGLLPGTGWAAAVALGAAVAPTDAVAATSVMQRVGAPARLVTILEGESLINDGVALTVFGLAVEAVSAPFTVEHGLVRLVQVVLGGIGYGLLVGLVVRRVRRWISDPSSQIIVSLTTPYLAFIPAESLGASGVLAAVAAGFYLGTRGEGLLQPASRLLGSMFWRIVTFLLESALFVLLGLEIRELLHQPGGRSWWEVLWIGLAVSAVVIGVRVVWELGNGPLADLLPGGRLSQEGLGWRERLVIGFSGMRGAISLALALSLPASVGSDRELHVLLTALVVLVTLVGQAPLLPVLLRRFGLVETDRRRRESMIARKAAANAALARLDEMAEAEDVDEKTADAFRQMLELRLERVEYFLEEMEDESGEGESEEDREDRGEPPGSMRVRAELVRAQRAKLDALYRKGKIGAGTVRQVGNELDFAEPISLRRPTS</sequence>
<evidence type="ECO:0000256" key="1">
    <source>
        <dbReference type="ARBA" id="ARBA00004651"/>
    </source>
</evidence>
<feature type="transmembrane region" description="Helical" evidence="10">
    <location>
        <begin position="34"/>
        <end position="63"/>
    </location>
</feature>
<name>A0A3M2M242_9ACTN</name>
<evidence type="ECO:0000256" key="3">
    <source>
        <dbReference type="ARBA" id="ARBA00022475"/>
    </source>
</evidence>
<comment type="similarity">
    <text evidence="10">Belongs to the monovalent cation:proton antiporter 1 (CPA1) transporter (TC 2.A.36) family.</text>
</comment>
<evidence type="ECO:0000256" key="9">
    <source>
        <dbReference type="ARBA" id="ARBA00023201"/>
    </source>
</evidence>
<keyword evidence="14" id="KW-1185">Reference proteome</keyword>
<dbReference type="GO" id="GO:0005886">
    <property type="term" value="C:plasma membrane"/>
    <property type="evidence" value="ECO:0007669"/>
    <property type="project" value="UniProtKB-SubCell"/>
</dbReference>
<dbReference type="PANTHER" id="PTHR10110">
    <property type="entry name" value="SODIUM/HYDROGEN EXCHANGER"/>
    <property type="match status" value="1"/>
</dbReference>
<evidence type="ECO:0000313" key="13">
    <source>
        <dbReference type="EMBL" id="RMI43140.1"/>
    </source>
</evidence>
<evidence type="ECO:0000256" key="8">
    <source>
        <dbReference type="ARBA" id="ARBA00023136"/>
    </source>
</evidence>
<evidence type="ECO:0000256" key="7">
    <source>
        <dbReference type="ARBA" id="ARBA00023065"/>
    </source>
</evidence>
<feature type="transmembrane region" description="Helical" evidence="10">
    <location>
        <begin position="181"/>
        <end position="202"/>
    </location>
</feature>
<feature type="domain" description="Cation/H+ exchanger transmembrane" evidence="12">
    <location>
        <begin position="15"/>
        <end position="401"/>
    </location>
</feature>
<dbReference type="Proteomes" id="UP000282674">
    <property type="component" value="Unassembled WGS sequence"/>
</dbReference>
<dbReference type="InterPro" id="IPR006153">
    <property type="entry name" value="Cation/H_exchanger_TM"/>
</dbReference>
<dbReference type="OrthoDB" id="57886at2"/>
<keyword evidence="9 10" id="KW-0739">Sodium transport</keyword>
<gene>
    <name evidence="13" type="ORF">EBO15_17005</name>
</gene>
<dbReference type="Gene3D" id="6.10.140.1330">
    <property type="match status" value="1"/>
</dbReference>